<evidence type="ECO:0000313" key="3">
    <source>
        <dbReference type="Proteomes" id="UP001186944"/>
    </source>
</evidence>
<name>A0AA89CA34_PINIB</name>
<protein>
    <recommendedName>
        <fullName evidence="1">Mutator-like transposase domain-containing protein</fullName>
    </recommendedName>
</protein>
<dbReference type="InterPro" id="IPR049012">
    <property type="entry name" value="Mutator_transp_dom"/>
</dbReference>
<accession>A0AA89CA34</accession>
<feature type="domain" description="Mutator-like transposase" evidence="1">
    <location>
        <begin position="1"/>
        <end position="219"/>
    </location>
</feature>
<dbReference type="EMBL" id="VSWD01000003">
    <property type="protein sequence ID" value="KAK3106329.1"/>
    <property type="molecule type" value="Genomic_DNA"/>
</dbReference>
<evidence type="ECO:0000259" key="1">
    <source>
        <dbReference type="Pfam" id="PF20700"/>
    </source>
</evidence>
<comment type="caution">
    <text evidence="2">The sequence shown here is derived from an EMBL/GenBank/DDBJ whole genome shotgun (WGS) entry which is preliminary data.</text>
</comment>
<proteinExistence type="predicted"/>
<evidence type="ECO:0000313" key="2">
    <source>
        <dbReference type="EMBL" id="KAK3106329.1"/>
    </source>
</evidence>
<keyword evidence="3" id="KW-1185">Reference proteome</keyword>
<dbReference type="Proteomes" id="UP001186944">
    <property type="component" value="Unassembled WGS sequence"/>
</dbReference>
<organism evidence="2 3">
    <name type="scientific">Pinctada imbricata</name>
    <name type="common">Atlantic pearl-oyster</name>
    <name type="synonym">Pinctada martensii</name>
    <dbReference type="NCBI Taxonomy" id="66713"/>
    <lineage>
        <taxon>Eukaryota</taxon>
        <taxon>Metazoa</taxon>
        <taxon>Spiralia</taxon>
        <taxon>Lophotrochozoa</taxon>
        <taxon>Mollusca</taxon>
        <taxon>Bivalvia</taxon>
        <taxon>Autobranchia</taxon>
        <taxon>Pteriomorphia</taxon>
        <taxon>Pterioida</taxon>
        <taxon>Pterioidea</taxon>
        <taxon>Pteriidae</taxon>
        <taxon>Pinctada</taxon>
    </lineage>
</organism>
<dbReference type="Pfam" id="PF20700">
    <property type="entry name" value="Mutator"/>
    <property type="match status" value="1"/>
</dbReference>
<reference evidence="2" key="1">
    <citation type="submission" date="2019-08" db="EMBL/GenBank/DDBJ databases">
        <title>The improved chromosome-level genome for the pearl oyster Pinctada fucata martensii using PacBio sequencing and Hi-C.</title>
        <authorList>
            <person name="Zheng Z."/>
        </authorList>
    </citation>
    <scope>NUCLEOTIDE SEQUENCE</scope>
    <source>
        <strain evidence="2">ZZ-2019</strain>
        <tissue evidence="2">Adductor muscle</tissue>
    </source>
</reference>
<dbReference type="AlphaFoldDB" id="A0AA89CA34"/>
<gene>
    <name evidence="2" type="ORF">FSP39_017781</name>
</gene>
<sequence length="224" mass="25074">MWYNVYKEHSQTSPNCDGMLVWHLASEERRGLGCREVAKCTKCKYMSSMHTLYTEVQTPSQGRKCADLNLGLQVGLCLSPIGPTSLRRICLSTNMPAPSSKGLQLAANKVGKAIVEENKKDMRRRSQRLKQINILRGIQTPENIHVQSDAVYNNPLYSGVGKTPFQPATQVVYTVAENETKKHEIISLVTKNKLCSKNKHLDKDHDTCSPSCSANIPFEHSIED</sequence>